<dbReference type="Proteomes" id="UP000698800">
    <property type="component" value="Unassembled WGS sequence"/>
</dbReference>
<gene>
    <name evidence="2" type="ORF">FGG08_004138</name>
</gene>
<reference evidence="2" key="1">
    <citation type="submission" date="2021-03" db="EMBL/GenBank/DDBJ databases">
        <title>Comparative genomics and phylogenomic investigation of the class Geoglossomycetes provide insights into ecological specialization and systematics.</title>
        <authorList>
            <person name="Melie T."/>
            <person name="Pirro S."/>
            <person name="Miller A.N."/>
            <person name="Quandt A."/>
        </authorList>
    </citation>
    <scope>NUCLEOTIDE SEQUENCE</scope>
    <source>
        <strain evidence="2">GBOQ0MN5Z8</strain>
    </source>
</reference>
<dbReference type="InterPro" id="IPR003615">
    <property type="entry name" value="HNH_nuc"/>
</dbReference>
<evidence type="ECO:0000313" key="2">
    <source>
        <dbReference type="EMBL" id="KAH0541374.1"/>
    </source>
</evidence>
<evidence type="ECO:0000313" key="3">
    <source>
        <dbReference type="Proteomes" id="UP000698800"/>
    </source>
</evidence>
<dbReference type="Pfam" id="PF13391">
    <property type="entry name" value="HNH_2"/>
    <property type="match status" value="1"/>
</dbReference>
<dbReference type="OrthoDB" id="5428055at2759"/>
<dbReference type="EMBL" id="JAGHQL010000080">
    <property type="protein sequence ID" value="KAH0541374.1"/>
    <property type="molecule type" value="Genomic_DNA"/>
</dbReference>
<organism evidence="2 3">
    <name type="scientific">Glutinoglossum americanum</name>
    <dbReference type="NCBI Taxonomy" id="1670608"/>
    <lineage>
        <taxon>Eukaryota</taxon>
        <taxon>Fungi</taxon>
        <taxon>Dikarya</taxon>
        <taxon>Ascomycota</taxon>
        <taxon>Pezizomycotina</taxon>
        <taxon>Geoglossomycetes</taxon>
        <taxon>Geoglossales</taxon>
        <taxon>Geoglossaceae</taxon>
        <taxon>Glutinoglossum</taxon>
    </lineage>
</organism>
<comment type="caution">
    <text evidence="2">The sequence shown here is derived from an EMBL/GenBank/DDBJ whole genome shotgun (WGS) entry which is preliminary data.</text>
</comment>
<name>A0A9P8L304_9PEZI</name>
<accession>A0A9P8L304</accession>
<evidence type="ECO:0000259" key="1">
    <source>
        <dbReference type="Pfam" id="PF13391"/>
    </source>
</evidence>
<protein>
    <recommendedName>
        <fullName evidence="1">HNH nuclease domain-containing protein</fullName>
    </recommendedName>
</protein>
<dbReference type="AlphaFoldDB" id="A0A9P8L304"/>
<sequence length="743" mass="82648">MSQPVPGGVGSFSLGHTVPPLIHLRRQQSLELILNLEHCPLDAPERVRAERIFSGILTASAQTASTPSSFDHICLLRLSLEQNPSESGKDNFLNYVLRNYDDTESDPEPAPFLQVLDRLDQNIPQWMSSPPPWVVELTMSLANYLVHNFFLPLKGRASKTPQLTPHLIPAGDSGHVPTPNRLSNLRATCLARDSHRCLVSGFFDRTTAYGRVPAIDDSGLALEPGKTIVTEVAHIIPHALAETANETSPLDPPKAKFWDIMRLFHPYAERLLDGTGIDKPCNAMTLAVDLHQSFGSLQWYFEEEPEPHAYLFKESPRATLYLFEALLPQNPRRRVEFVGTNMTDLPDRGLLALHRACAIILGLSGAGEYVDKVLRDEEDLRQGGGEKLEQGVPDLAAMSADLNKTLIGRQRSTIHGFILRALNSRGPGSTSLTSIHRRLLARPLDKPGGTLDCPNFQRTKSVVNGLRDEPIEFLTPLSQFVRRVCAAICPQRMNLYLVVERLGERLRESTDKAKRRCNDNQAHDASTVRTTMHLLDDKSFTKSKLYHWIIKSCHEICSIADTSIRFVRKFENGHLCRLRQNAHPYEKAGLDYWTVSMRAETAELETPRADVNGLREQVRELLYGASALLESRTALFQGERIRMLTYLAIAYLPMTTAAVSQTYATLLHIVNASPLRVLTQDAWLRPSQVTLQYAGPPSPSLASVFLHHASGPHTGHHRPSAGLSPYLRSVGARSAALNGAYDA</sequence>
<feature type="domain" description="HNH nuclease" evidence="1">
    <location>
        <begin position="197"/>
        <end position="302"/>
    </location>
</feature>
<keyword evidence="3" id="KW-1185">Reference proteome</keyword>
<proteinExistence type="predicted"/>